<evidence type="ECO:0000259" key="1">
    <source>
        <dbReference type="PROSITE" id="PS50994"/>
    </source>
</evidence>
<dbReference type="InterPro" id="IPR036397">
    <property type="entry name" value="RNaseH_sf"/>
</dbReference>
<dbReference type="Pfam" id="PF13683">
    <property type="entry name" value="rve_3"/>
    <property type="match status" value="1"/>
</dbReference>
<reference evidence="2 3" key="1">
    <citation type="submission" date="2024-08" db="EMBL/GenBank/DDBJ databases">
        <title>Whole-genome sequencing of halo(alkali)philic microorganisms from hypersaline lakes.</title>
        <authorList>
            <person name="Sorokin D.Y."/>
            <person name="Merkel A.Y."/>
            <person name="Messina E."/>
            <person name="Yakimov M."/>
        </authorList>
    </citation>
    <scope>NUCLEOTIDE SEQUENCE [LARGE SCALE GENOMIC DNA]</scope>
    <source>
        <strain evidence="2 3">AB-hyl4</strain>
    </source>
</reference>
<keyword evidence="3" id="KW-1185">Reference proteome</keyword>
<dbReference type="Gene3D" id="3.30.420.10">
    <property type="entry name" value="Ribonuclease H-like superfamily/Ribonuclease H"/>
    <property type="match status" value="1"/>
</dbReference>
<name>A0ABV4U5L6_9BACT</name>
<sequence length="296" mass="33491">MAQADAQVGLLRTVPGVGPRLAETVVAMIDDPKRFGNAKQVGAYGSVADPQQPLRRRLRELATTRVAYGDRRLHILPRREGWQVNAKRVYRLYMEEGLVMRQKVPRRRVACQKREVRPTASRKNERWSMDFVSDQLFDDRRFRVLTLVDNHTRECLALHAAPRIRGIDVAQVVERVAAAHGTPEAIQVDNGPEFISRDLDLWAYCSQVKLDFSRPGKPTDNATIESFNARFRQECLNSHWFLSLADAREKIEAWREDYAQQRPHSSLGNMAPAVFAARHGPTAPAAPTPSAHAEVP</sequence>
<protein>
    <submittedName>
        <fullName evidence="2">IS3 family transposase</fullName>
    </submittedName>
</protein>
<dbReference type="Proteomes" id="UP001575105">
    <property type="component" value="Unassembled WGS sequence"/>
</dbReference>
<feature type="domain" description="Integrase catalytic" evidence="1">
    <location>
        <begin position="114"/>
        <end position="280"/>
    </location>
</feature>
<comment type="caution">
    <text evidence="2">The sequence shown here is derived from an EMBL/GenBank/DDBJ whole genome shotgun (WGS) entry which is preliminary data.</text>
</comment>
<dbReference type="EMBL" id="JBGUBD010000006">
    <property type="protein sequence ID" value="MFA9478891.1"/>
    <property type="molecule type" value="Genomic_DNA"/>
</dbReference>
<dbReference type="SUPFAM" id="SSF53098">
    <property type="entry name" value="Ribonuclease H-like"/>
    <property type="match status" value="1"/>
</dbReference>
<proteinExistence type="predicted"/>
<dbReference type="RefSeq" id="WP_425345985.1">
    <property type="nucleotide sequence ID" value="NZ_JBGUBD010000006.1"/>
</dbReference>
<evidence type="ECO:0000313" key="3">
    <source>
        <dbReference type="Proteomes" id="UP001575105"/>
    </source>
</evidence>
<dbReference type="PANTHER" id="PTHR47515:SF1">
    <property type="entry name" value="BLR2054 PROTEIN"/>
    <property type="match status" value="1"/>
</dbReference>
<dbReference type="NCBIfam" id="NF033516">
    <property type="entry name" value="transpos_IS3"/>
    <property type="match status" value="1"/>
</dbReference>
<dbReference type="Pfam" id="PF02371">
    <property type="entry name" value="Transposase_20"/>
    <property type="match status" value="1"/>
</dbReference>
<evidence type="ECO:0000313" key="2">
    <source>
        <dbReference type="EMBL" id="MFA9478891.1"/>
    </source>
</evidence>
<accession>A0ABV4U5L6</accession>
<organism evidence="2 3">
    <name type="scientific">Natronomicrosphaera hydrolytica</name>
    <dbReference type="NCBI Taxonomy" id="3242702"/>
    <lineage>
        <taxon>Bacteria</taxon>
        <taxon>Pseudomonadati</taxon>
        <taxon>Planctomycetota</taxon>
        <taxon>Phycisphaerae</taxon>
        <taxon>Phycisphaerales</taxon>
        <taxon>Phycisphaeraceae</taxon>
        <taxon>Natronomicrosphaera</taxon>
    </lineage>
</organism>
<dbReference type="InterPro" id="IPR003346">
    <property type="entry name" value="Transposase_20"/>
</dbReference>
<dbReference type="InterPro" id="IPR001584">
    <property type="entry name" value="Integrase_cat-core"/>
</dbReference>
<dbReference type="PANTHER" id="PTHR47515">
    <property type="entry name" value="LOW CALCIUM RESPONSE LOCUS PROTEIN T"/>
    <property type="match status" value="1"/>
</dbReference>
<dbReference type="PROSITE" id="PS50994">
    <property type="entry name" value="INTEGRASE"/>
    <property type="match status" value="1"/>
</dbReference>
<dbReference type="InterPro" id="IPR012337">
    <property type="entry name" value="RNaseH-like_sf"/>
</dbReference>
<gene>
    <name evidence="2" type="ORF">ACERK3_11370</name>
</gene>
<dbReference type="InterPro" id="IPR048020">
    <property type="entry name" value="Transpos_IS3"/>
</dbReference>